<protein>
    <submittedName>
        <fullName evidence="2">Uncharacterized protein</fullName>
    </submittedName>
</protein>
<keyword evidence="3" id="KW-1185">Reference proteome</keyword>
<dbReference type="Proteomes" id="UP000019149">
    <property type="component" value="Unassembled WGS sequence"/>
</dbReference>
<dbReference type="RefSeq" id="XP_024345208.1">
    <property type="nucleotide sequence ID" value="XM_024500378.1"/>
</dbReference>
<evidence type="ECO:0000256" key="1">
    <source>
        <dbReference type="SAM" id="Phobius"/>
    </source>
</evidence>
<keyword evidence="1" id="KW-1133">Transmembrane helix</keyword>
<dbReference type="CTD" id="36346844"/>
<accession>W6U6R1</accession>
<name>W6U6R1_ECHGR</name>
<evidence type="ECO:0000313" key="2">
    <source>
        <dbReference type="EMBL" id="EUB54012.1"/>
    </source>
</evidence>
<dbReference type="OrthoDB" id="6315787at2759"/>
<dbReference type="KEGG" id="egl:EGR_11131"/>
<reference evidence="2 3" key="1">
    <citation type="journal article" date="2013" name="Nat. Genet.">
        <title>The genome of the hydatid tapeworm Echinococcus granulosus.</title>
        <authorList>
            <person name="Zheng H."/>
            <person name="Zhang W."/>
            <person name="Zhang L."/>
            <person name="Zhang Z."/>
            <person name="Li J."/>
            <person name="Lu G."/>
            <person name="Zhu Y."/>
            <person name="Wang Y."/>
            <person name="Huang Y."/>
            <person name="Liu J."/>
            <person name="Kang H."/>
            <person name="Chen J."/>
            <person name="Wang L."/>
            <person name="Chen A."/>
            <person name="Yu S."/>
            <person name="Gao Z."/>
            <person name="Jin L."/>
            <person name="Gu W."/>
            <person name="Wang Z."/>
            <person name="Zhao L."/>
            <person name="Shi B."/>
            <person name="Wen H."/>
            <person name="Lin R."/>
            <person name="Jones M.K."/>
            <person name="Brejova B."/>
            <person name="Vinar T."/>
            <person name="Zhao G."/>
            <person name="McManus D.P."/>
            <person name="Chen Z."/>
            <person name="Zhou Y."/>
            <person name="Wang S."/>
        </authorList>
    </citation>
    <scope>NUCLEOTIDE SEQUENCE [LARGE SCALE GENOMIC DNA]</scope>
</reference>
<dbReference type="EMBL" id="APAU02000400">
    <property type="protein sequence ID" value="EUB54012.1"/>
    <property type="molecule type" value="Genomic_DNA"/>
</dbReference>
<comment type="caution">
    <text evidence="2">The sequence shown here is derived from an EMBL/GenBank/DDBJ whole genome shotgun (WGS) entry which is preliminary data.</text>
</comment>
<dbReference type="GeneID" id="36346844"/>
<keyword evidence="1" id="KW-0472">Membrane</keyword>
<proteinExistence type="predicted"/>
<keyword evidence="1" id="KW-0812">Transmembrane</keyword>
<organism evidence="2 3">
    <name type="scientific">Echinococcus granulosus</name>
    <name type="common">Hydatid tapeworm</name>
    <dbReference type="NCBI Taxonomy" id="6210"/>
    <lineage>
        <taxon>Eukaryota</taxon>
        <taxon>Metazoa</taxon>
        <taxon>Spiralia</taxon>
        <taxon>Lophotrochozoa</taxon>
        <taxon>Platyhelminthes</taxon>
        <taxon>Cestoda</taxon>
        <taxon>Eucestoda</taxon>
        <taxon>Cyclophyllidea</taxon>
        <taxon>Taeniidae</taxon>
        <taxon>Echinococcus</taxon>
        <taxon>Echinococcus granulosus group</taxon>
    </lineage>
</organism>
<dbReference type="AlphaFoldDB" id="W6U6R1"/>
<feature type="transmembrane region" description="Helical" evidence="1">
    <location>
        <begin position="54"/>
        <end position="73"/>
    </location>
</feature>
<sequence>MESFPSAKSMILLSGTIRTLPTGEEDIIFTTISPATSIPTVPTGKGEGVSTTSGVALTSVISGLVFVSIVVILA</sequence>
<evidence type="ECO:0000313" key="3">
    <source>
        <dbReference type="Proteomes" id="UP000019149"/>
    </source>
</evidence>
<gene>
    <name evidence="2" type="ORF">EGR_11131</name>
</gene>